<organism evidence="5 6">
    <name type="scientific">Mesobacillus selenatarsenatis</name>
    <dbReference type="NCBI Taxonomy" id="388741"/>
    <lineage>
        <taxon>Bacteria</taxon>
        <taxon>Bacillati</taxon>
        <taxon>Bacillota</taxon>
        <taxon>Bacilli</taxon>
        <taxon>Bacillales</taxon>
        <taxon>Bacillaceae</taxon>
        <taxon>Mesobacillus</taxon>
    </lineage>
</organism>
<dbReference type="PANTHER" id="PTHR43046">
    <property type="entry name" value="GDP-MANNOSE MANNOSYL HYDROLASE"/>
    <property type="match status" value="1"/>
</dbReference>
<dbReference type="CDD" id="cd04677">
    <property type="entry name" value="NUDIX_Hydrolase"/>
    <property type="match status" value="1"/>
</dbReference>
<gene>
    <name evidence="5" type="ORF">GWK17_11570</name>
</gene>
<dbReference type="InterPro" id="IPR020084">
    <property type="entry name" value="NUDIX_hydrolase_CS"/>
</dbReference>
<protein>
    <submittedName>
        <fullName evidence="5">NUDIX hydrolase</fullName>
    </submittedName>
</protein>
<feature type="domain" description="Nudix hydrolase" evidence="4">
    <location>
        <begin position="16"/>
        <end position="147"/>
    </location>
</feature>
<dbReference type="InterPro" id="IPR020476">
    <property type="entry name" value="Nudix_hydrolase"/>
</dbReference>
<comment type="caution">
    <text evidence="5">The sequence shown here is derived from an EMBL/GenBank/DDBJ whole genome shotgun (WGS) entry which is preliminary data.</text>
</comment>
<dbReference type="RefSeq" id="WP_167832532.1">
    <property type="nucleotide sequence ID" value="NZ_JAAVUM010000007.1"/>
</dbReference>
<dbReference type="GO" id="GO:0016787">
    <property type="term" value="F:hydrolase activity"/>
    <property type="evidence" value="ECO:0007669"/>
    <property type="project" value="UniProtKB-KW"/>
</dbReference>
<evidence type="ECO:0000256" key="1">
    <source>
        <dbReference type="ARBA" id="ARBA00001946"/>
    </source>
</evidence>
<reference evidence="5 6" key="1">
    <citation type="submission" date="2020-03" db="EMBL/GenBank/DDBJ databases">
        <authorList>
            <person name="Sun Q."/>
        </authorList>
    </citation>
    <scope>NUCLEOTIDE SEQUENCE [LARGE SCALE GENOMIC DNA]</scope>
    <source>
        <strain evidence="5 6">KACC 21451</strain>
    </source>
</reference>
<accession>A0A846TAQ7</accession>
<dbReference type="PANTHER" id="PTHR43046:SF2">
    <property type="entry name" value="8-OXO-DGTP DIPHOSPHATASE-RELATED"/>
    <property type="match status" value="1"/>
</dbReference>
<comment type="cofactor">
    <cofactor evidence="1">
        <name>Mg(2+)</name>
        <dbReference type="ChEBI" id="CHEBI:18420"/>
    </cofactor>
</comment>
<evidence type="ECO:0000259" key="4">
    <source>
        <dbReference type="PROSITE" id="PS51462"/>
    </source>
</evidence>
<dbReference type="PROSITE" id="PS51462">
    <property type="entry name" value="NUDIX"/>
    <property type="match status" value="1"/>
</dbReference>
<evidence type="ECO:0000256" key="2">
    <source>
        <dbReference type="ARBA" id="ARBA00022801"/>
    </source>
</evidence>
<dbReference type="PRINTS" id="PR00502">
    <property type="entry name" value="NUDIXFAMILY"/>
</dbReference>
<dbReference type="InterPro" id="IPR000086">
    <property type="entry name" value="NUDIX_hydrolase_dom"/>
</dbReference>
<comment type="similarity">
    <text evidence="3">Belongs to the Nudix hydrolase family.</text>
</comment>
<evidence type="ECO:0000313" key="5">
    <source>
        <dbReference type="EMBL" id="NKE06098.1"/>
    </source>
</evidence>
<dbReference type="Pfam" id="PF00293">
    <property type="entry name" value="NUDIX"/>
    <property type="match status" value="1"/>
</dbReference>
<dbReference type="PROSITE" id="PS00893">
    <property type="entry name" value="NUDIX_BOX"/>
    <property type="match status" value="1"/>
</dbReference>
<dbReference type="InterPro" id="IPR015797">
    <property type="entry name" value="NUDIX_hydrolase-like_dom_sf"/>
</dbReference>
<evidence type="ECO:0000313" key="6">
    <source>
        <dbReference type="Proteomes" id="UP000587942"/>
    </source>
</evidence>
<dbReference type="SUPFAM" id="SSF55811">
    <property type="entry name" value="Nudix"/>
    <property type="match status" value="1"/>
</dbReference>
<keyword evidence="2 3" id="KW-0378">Hydrolase</keyword>
<evidence type="ECO:0000256" key="3">
    <source>
        <dbReference type="RuleBase" id="RU003476"/>
    </source>
</evidence>
<dbReference type="Gene3D" id="3.90.79.10">
    <property type="entry name" value="Nucleoside Triphosphate Pyrophosphohydrolase"/>
    <property type="match status" value="1"/>
</dbReference>
<sequence length="154" mass="17531">MGYIRELRKLVGHRPLILPGAVVLIFNDEGQLLLQHRSDGGWGLPGGLMELGESLEETARREVKEETGLDIGRLKLEGVFSGEEYYLKVANGDELYSVTTVYSTQDYMGELVSDELETIDLQFFNLHQLPESLQKSYLDFIQHYIHHNAIECCK</sequence>
<name>A0A846TAQ7_9BACI</name>
<proteinExistence type="inferred from homology"/>
<dbReference type="AlphaFoldDB" id="A0A846TAQ7"/>
<dbReference type="EMBL" id="JAAVUM010000007">
    <property type="protein sequence ID" value="NKE06098.1"/>
    <property type="molecule type" value="Genomic_DNA"/>
</dbReference>
<dbReference type="Proteomes" id="UP000587942">
    <property type="component" value="Unassembled WGS sequence"/>
</dbReference>